<gene>
    <name evidence="2" type="ORF">KC685_02345</name>
</gene>
<reference evidence="2" key="2">
    <citation type="journal article" date="2021" name="Microbiome">
        <title>Successional dynamics and alternative stable states in a saline activated sludge microbial community over 9 years.</title>
        <authorList>
            <person name="Wang Y."/>
            <person name="Ye J."/>
            <person name="Ju F."/>
            <person name="Liu L."/>
            <person name="Boyd J.A."/>
            <person name="Deng Y."/>
            <person name="Parks D.H."/>
            <person name="Jiang X."/>
            <person name="Yin X."/>
            <person name="Woodcroft B.J."/>
            <person name="Tyson G.W."/>
            <person name="Hugenholtz P."/>
            <person name="Polz M.F."/>
            <person name="Zhang T."/>
        </authorList>
    </citation>
    <scope>NUCLEOTIDE SEQUENCE</scope>
    <source>
        <strain evidence="2">HKST-UBA17</strain>
    </source>
</reference>
<organism evidence="2 3">
    <name type="scientific">Candidatus Dojkabacteria bacterium</name>
    <dbReference type="NCBI Taxonomy" id="2099670"/>
    <lineage>
        <taxon>Bacteria</taxon>
        <taxon>Candidatus Dojkabacteria</taxon>
    </lineage>
</organism>
<reference evidence="2" key="1">
    <citation type="submission" date="2020-04" db="EMBL/GenBank/DDBJ databases">
        <authorList>
            <person name="Zhang T."/>
        </authorList>
    </citation>
    <scope>NUCLEOTIDE SEQUENCE</scope>
    <source>
        <strain evidence="2">HKST-UBA17</strain>
    </source>
</reference>
<dbReference type="EMBL" id="JAGQLN010000006">
    <property type="protein sequence ID" value="MCA9376738.1"/>
    <property type="molecule type" value="Genomic_DNA"/>
</dbReference>
<comment type="caution">
    <text evidence="2">The sequence shown here is derived from an EMBL/GenBank/DDBJ whole genome shotgun (WGS) entry which is preliminary data.</text>
</comment>
<dbReference type="Proteomes" id="UP000741282">
    <property type="component" value="Unassembled WGS sequence"/>
</dbReference>
<dbReference type="AlphaFoldDB" id="A0A955I929"/>
<feature type="transmembrane region" description="Helical" evidence="1">
    <location>
        <begin position="9"/>
        <end position="26"/>
    </location>
</feature>
<proteinExistence type="predicted"/>
<evidence type="ECO:0000313" key="3">
    <source>
        <dbReference type="Proteomes" id="UP000741282"/>
    </source>
</evidence>
<evidence type="ECO:0008006" key="4">
    <source>
        <dbReference type="Google" id="ProtNLM"/>
    </source>
</evidence>
<feature type="transmembrane region" description="Helical" evidence="1">
    <location>
        <begin position="78"/>
        <end position="99"/>
    </location>
</feature>
<keyword evidence="1" id="KW-1133">Transmembrane helix</keyword>
<name>A0A955I929_9BACT</name>
<evidence type="ECO:0000313" key="2">
    <source>
        <dbReference type="EMBL" id="MCA9376738.1"/>
    </source>
</evidence>
<feature type="transmembrane region" description="Helical" evidence="1">
    <location>
        <begin position="46"/>
        <end position="66"/>
    </location>
</feature>
<protein>
    <recommendedName>
        <fullName evidence="4">DUF2834 domain-containing protein</fullName>
    </recommendedName>
</protein>
<accession>A0A955I929</accession>
<sequence length="110" mass="12648">MNSSEKRRLGITFIVVWVLLVIYAIFDPQLMNDFIPMRSVLEESSFARIMFIDIGVFSTISCFWILNSEKSKRRYPFALAVLFVGSFALLPFLAIHNLLPEKVAQKTNKS</sequence>
<keyword evidence="1" id="KW-0472">Membrane</keyword>
<evidence type="ECO:0000256" key="1">
    <source>
        <dbReference type="SAM" id="Phobius"/>
    </source>
</evidence>
<keyword evidence="1" id="KW-0812">Transmembrane</keyword>